<evidence type="ECO:0000256" key="1">
    <source>
        <dbReference type="SAM" id="MobiDB-lite"/>
    </source>
</evidence>
<proteinExistence type="predicted"/>
<dbReference type="AlphaFoldDB" id="A0A6L6X0F0"/>
<reference evidence="2 3" key="1">
    <citation type="submission" date="2019-11" db="EMBL/GenBank/DDBJ databases">
        <title>Streptomyces typhae sp. nov., a novel endophytic actinomycete isolated from the root of cattail pollen (Typha angustifolia L.).</title>
        <authorList>
            <person name="Peng C."/>
        </authorList>
    </citation>
    <scope>NUCLEOTIDE SEQUENCE [LARGE SCALE GENOMIC DNA]</scope>
    <source>
        <strain evidence="3">p1417</strain>
    </source>
</reference>
<evidence type="ECO:0000313" key="3">
    <source>
        <dbReference type="Proteomes" id="UP000483802"/>
    </source>
</evidence>
<gene>
    <name evidence="2" type="ORF">GPA10_21250</name>
</gene>
<keyword evidence="3" id="KW-1185">Reference proteome</keyword>
<feature type="compositionally biased region" description="Low complexity" evidence="1">
    <location>
        <begin position="11"/>
        <end position="24"/>
    </location>
</feature>
<protein>
    <submittedName>
        <fullName evidence="2">Pyrroloquinoline quinone peptide PqqA</fullName>
    </submittedName>
</protein>
<feature type="region of interest" description="Disordered" evidence="1">
    <location>
        <begin position="1"/>
        <end position="36"/>
    </location>
</feature>
<evidence type="ECO:0000313" key="2">
    <source>
        <dbReference type="EMBL" id="MVO87220.1"/>
    </source>
</evidence>
<dbReference type="RefSeq" id="WP_157166874.1">
    <property type="nucleotide sequence ID" value="NZ_WPNZ01000011.1"/>
</dbReference>
<dbReference type="EMBL" id="WPNZ01000011">
    <property type="protein sequence ID" value="MVO87220.1"/>
    <property type="molecule type" value="Genomic_DNA"/>
</dbReference>
<accession>A0A6L6X0F0</accession>
<sequence>MNTQQETPEAVPVGRVGPSGPGAPEGDPGTGWQSPGYTVVETSLEVTAYRLADR</sequence>
<dbReference type="Proteomes" id="UP000483802">
    <property type="component" value="Unassembled WGS sequence"/>
</dbReference>
<organism evidence="2 3">
    <name type="scientific">Streptomyces typhae</name>
    <dbReference type="NCBI Taxonomy" id="2681492"/>
    <lineage>
        <taxon>Bacteria</taxon>
        <taxon>Bacillati</taxon>
        <taxon>Actinomycetota</taxon>
        <taxon>Actinomycetes</taxon>
        <taxon>Kitasatosporales</taxon>
        <taxon>Streptomycetaceae</taxon>
        <taxon>Streptomyces</taxon>
    </lineage>
</organism>
<name>A0A6L6X0F0_9ACTN</name>
<comment type="caution">
    <text evidence="2">The sequence shown here is derived from an EMBL/GenBank/DDBJ whole genome shotgun (WGS) entry which is preliminary data.</text>
</comment>